<sequence length="553" mass="59519">MKFADLWAKPEPPAPTAAPTAAPDAEHARRYALAALAKEQEILAATPEGGRNHQLNTSAFSCAQLIPHITEEEIRSALGSAAASIGLTPGEIRATLTSGIGSGQKTPRIIPAPAVPDPQVREVAAQALTPDSERDFWQARDILKHIRRFAYARMTAPWAVLGGCLLRAVGAIRPHIVLPPTVGGVGSLNLLVGLVGPSGAGKGASEAAASDACTWPMLHSAPLGSGEGITHAYAHPKPAPKKGEPPHDDPLVWDHKSVLFTSPEIDQVAAIQSRRGSTLMAQLRSAYSGERLGMQYADSTRRIILPAHSYRLGLSVGIQPERADWLLADTEAGGGTPQRFLWLPVIDPRISATPLAAPDPWPWTAPLAAAKQIPGASQDRHGRVLLSIPEEATQQIREAHAARARGEGDALDGHSLYTRLKVAAALAALECRLQVLPEDWDLSQTIMAVSDATRAMVQAKVKQRLNEIEEGRAKRDARRQVIAEETLTEEGTKRVMRVIARALRTKGQLPRHAARKSVTSRDRHLFEEALARLVETGQVNVSEGERGEVLTWN</sequence>
<accession>A0AAU8B0R3</accession>
<evidence type="ECO:0000256" key="1">
    <source>
        <dbReference type="SAM" id="MobiDB-lite"/>
    </source>
</evidence>
<dbReference type="EMBL" id="PP511597">
    <property type="protein sequence ID" value="XCD05817.1"/>
    <property type="molecule type" value="Genomic_DNA"/>
</dbReference>
<feature type="region of interest" description="Disordered" evidence="1">
    <location>
        <begin position="1"/>
        <end position="25"/>
    </location>
</feature>
<feature type="region of interest" description="Disordered" evidence="1">
    <location>
        <begin position="229"/>
        <end position="248"/>
    </location>
</feature>
<name>A0AAU8B0R3_9CAUD</name>
<evidence type="ECO:0000313" key="2">
    <source>
        <dbReference type="EMBL" id="XCD05817.1"/>
    </source>
</evidence>
<reference evidence="2" key="1">
    <citation type="submission" date="2024-03" db="EMBL/GenBank/DDBJ databases">
        <title>Diverse circular DNA viruses in blood, oral, and fecal samples of captive lemurs.</title>
        <authorList>
            <person name="Paietta E.N."/>
            <person name="Kraberger S."/>
            <person name="Lund M.C."/>
            <person name="Custer J.M."/>
            <person name="Vargas K.M."/>
            <person name="Ehmke E.E."/>
            <person name="Yoder A.D."/>
            <person name="Varsani A."/>
        </authorList>
    </citation>
    <scope>NUCLEOTIDE SEQUENCE</scope>
    <source>
        <strain evidence="2">Duke_24SF_91</strain>
    </source>
</reference>
<protein>
    <submittedName>
        <fullName evidence="2">Polymerase/primase</fullName>
    </submittedName>
</protein>
<proteinExistence type="predicted"/>
<organism evidence="2">
    <name type="scientific">Dulem virus 32</name>
    <dbReference type="NCBI Taxonomy" id="3145750"/>
    <lineage>
        <taxon>Viruses</taxon>
        <taxon>Duplodnaviria</taxon>
        <taxon>Heunggongvirae</taxon>
        <taxon>Uroviricota</taxon>
        <taxon>Caudoviricetes</taxon>
    </lineage>
</organism>